<dbReference type="SMART" id="SM00470">
    <property type="entry name" value="ParB"/>
    <property type="match status" value="1"/>
</dbReference>
<comment type="caution">
    <text evidence="2">The sequence shown here is derived from an EMBL/GenBank/DDBJ whole genome shotgun (WGS) entry which is preliminary data.</text>
</comment>
<dbReference type="PANTHER" id="PTHR33375:SF7">
    <property type="entry name" value="CHROMOSOME 2-PARTITIONING PROTEIN PARB-RELATED"/>
    <property type="match status" value="1"/>
</dbReference>
<dbReference type="GO" id="GO:0007059">
    <property type="term" value="P:chromosome segregation"/>
    <property type="evidence" value="ECO:0007669"/>
    <property type="project" value="TreeGrafter"/>
</dbReference>
<dbReference type="FunFam" id="3.90.1530.30:FF:000002">
    <property type="entry name" value="Chromosome partitioning protein ParB"/>
    <property type="match status" value="1"/>
</dbReference>
<dbReference type="SUPFAM" id="SSF109709">
    <property type="entry name" value="KorB DNA-binding domain-like"/>
    <property type="match status" value="1"/>
</dbReference>
<sequence>MSGTGAGKLAPPSFPEPLQARQVKRRTLQTIALNKLVPSKANVRRTDSGEGIEELAHSIATHGLRQNLNVRQTEGGRFEVVAGGRRFRALKLLAKQGGVAKGFEVPCNVLAEGDDATEISLVENTMRVAMHPDDQFEAFQALVDAGKGVEEVAARFGVTPAVVERRLKLARVSPKLRALFRGGELTLDQLMAFAVSDDHEAQENAYKNLSEWNRTPREIKAVLTREAVALTHPLAKFVTVESYLAAGGVIQRDLFDERNEGYMPDRGLVLQLAAHKLEAAVQMAEAEGWKWVKSEIEKDYSISYHRLPPSYHQTEGGERVPFYSDEDKARAGVIVRVGFDGELDVSRGLMHPDDIKAERTQCAADEEETKEVCAIPASVIRELSAHRTAALRLAMTENPQTALAAVVHVLALPLIDGREYYSCLEISRRSARVSDAVTVKDDCKAHAAMTDHAAYWGERLPSHPAELFAWCLEQPQDVLLSLLAYCTALTVNATQERMDIGHSASLAHAAALADSLGLDMASQWQPSVEGFFGKISKAGLLMLAKDAGATLSLVLGNVKKQEAAREVMQAIAQTHWLPPIFRKAEAAGVQE</sequence>
<reference evidence="2 3" key="1">
    <citation type="journal article" date="2017" name="Nat. Commun.">
        <title>In situ click chemistry generation of cyclooxygenase-2 inhibitors.</title>
        <authorList>
            <person name="Bhardwaj A."/>
            <person name="Kaur J."/>
            <person name="Wuest M."/>
            <person name="Wuest F."/>
        </authorList>
    </citation>
    <scope>NUCLEOTIDE SEQUENCE [LARGE SCALE GENOMIC DNA]</scope>
    <source>
        <strain evidence="2">S2_018_000_R2_106</strain>
    </source>
</reference>
<feature type="domain" description="ParB-like N-terminal" evidence="1">
    <location>
        <begin position="29"/>
        <end position="125"/>
    </location>
</feature>
<dbReference type="CDD" id="cd16406">
    <property type="entry name" value="ParB_N_like"/>
    <property type="match status" value="1"/>
</dbReference>
<dbReference type="InterPro" id="IPR036086">
    <property type="entry name" value="ParB/Sulfiredoxin_sf"/>
</dbReference>
<gene>
    <name evidence="2" type="ORF">DI628_00720</name>
</gene>
<dbReference type="AlphaFoldDB" id="A0A6N4R1R8"/>
<dbReference type="Gene3D" id="3.90.1530.30">
    <property type="match status" value="1"/>
</dbReference>
<organism evidence="2 3">
    <name type="scientific">Blastochloris viridis</name>
    <name type="common">Rhodopseudomonas viridis</name>
    <dbReference type="NCBI Taxonomy" id="1079"/>
    <lineage>
        <taxon>Bacteria</taxon>
        <taxon>Pseudomonadati</taxon>
        <taxon>Pseudomonadota</taxon>
        <taxon>Alphaproteobacteria</taxon>
        <taxon>Hyphomicrobiales</taxon>
        <taxon>Blastochloridaceae</taxon>
        <taxon>Blastochloris</taxon>
    </lineage>
</organism>
<dbReference type="PANTHER" id="PTHR33375">
    <property type="entry name" value="CHROMOSOME-PARTITIONING PROTEIN PARB-RELATED"/>
    <property type="match status" value="1"/>
</dbReference>
<dbReference type="Gene3D" id="1.10.10.2830">
    <property type="match status" value="1"/>
</dbReference>
<dbReference type="GO" id="GO:0005694">
    <property type="term" value="C:chromosome"/>
    <property type="evidence" value="ECO:0007669"/>
    <property type="project" value="TreeGrafter"/>
</dbReference>
<name>A0A6N4R1R8_BLAVI</name>
<evidence type="ECO:0000313" key="3">
    <source>
        <dbReference type="Proteomes" id="UP000320948"/>
    </source>
</evidence>
<accession>A0A6N4R1R8</accession>
<dbReference type="SUPFAM" id="SSF110849">
    <property type="entry name" value="ParB/Sulfiredoxin"/>
    <property type="match status" value="1"/>
</dbReference>
<dbReference type="InterPro" id="IPR050336">
    <property type="entry name" value="Chromosome_partition/occlusion"/>
</dbReference>
<dbReference type="EMBL" id="VAFM01000001">
    <property type="protein sequence ID" value="TKW61186.1"/>
    <property type="molecule type" value="Genomic_DNA"/>
</dbReference>
<dbReference type="Pfam" id="PF02195">
    <property type="entry name" value="ParB_N"/>
    <property type="match status" value="1"/>
</dbReference>
<evidence type="ECO:0000259" key="1">
    <source>
        <dbReference type="SMART" id="SM00470"/>
    </source>
</evidence>
<protein>
    <submittedName>
        <fullName evidence="2">ParB/RepB/Spo0J family partition protein</fullName>
    </submittedName>
</protein>
<dbReference type="InterPro" id="IPR003115">
    <property type="entry name" value="ParB_N"/>
</dbReference>
<proteinExistence type="predicted"/>
<evidence type="ECO:0000313" key="2">
    <source>
        <dbReference type="EMBL" id="TKW61186.1"/>
    </source>
</evidence>
<dbReference type="Proteomes" id="UP000320948">
    <property type="component" value="Unassembled WGS sequence"/>
</dbReference>